<accession>A0A4S9U1K3</accession>
<proteinExistence type="predicted"/>
<sequence length="183" mass="20119">MIIIIASEFPVVDDIIANTVFFHIQITSITFTEQRAFDNTRFGMTTFNEREQKLMAAACQSFEGEPKFAERSGLAVGSARNAWAALKKKLYAADTTSIKGVTKTPAKSSGKKRPAPIVLPGNDNGSDDEEVSTPSKKLKTPKTMAKGRDKSQVKPPKSDDEEEEEDGFVKVKEEPLGEDFEEA</sequence>
<reference evidence="2 3" key="1">
    <citation type="submission" date="2018-10" db="EMBL/GenBank/DDBJ databases">
        <title>Fifty Aureobasidium pullulans genomes reveal a recombining polyextremotolerant generalist.</title>
        <authorList>
            <person name="Gostincar C."/>
            <person name="Turk M."/>
            <person name="Zajc J."/>
            <person name="Gunde-Cimerman N."/>
        </authorList>
    </citation>
    <scope>NUCLEOTIDE SEQUENCE [LARGE SCALE GENOMIC DNA]</scope>
    <source>
        <strain evidence="2 3">EXF-3863</strain>
    </source>
</reference>
<feature type="region of interest" description="Disordered" evidence="1">
    <location>
        <begin position="99"/>
        <end position="183"/>
    </location>
</feature>
<evidence type="ECO:0000313" key="3">
    <source>
        <dbReference type="Proteomes" id="UP000308005"/>
    </source>
</evidence>
<feature type="compositionally biased region" description="Basic and acidic residues" evidence="1">
    <location>
        <begin position="146"/>
        <end position="158"/>
    </location>
</feature>
<evidence type="ECO:0000256" key="1">
    <source>
        <dbReference type="SAM" id="MobiDB-lite"/>
    </source>
</evidence>
<dbReference type="Proteomes" id="UP000308005">
    <property type="component" value="Unassembled WGS sequence"/>
</dbReference>
<name>A0A4S9U1K3_AURPU</name>
<dbReference type="EMBL" id="QZBM01000012">
    <property type="protein sequence ID" value="THZ31613.1"/>
    <property type="molecule type" value="Genomic_DNA"/>
</dbReference>
<gene>
    <name evidence="2" type="ORF">D6C91_00713</name>
</gene>
<comment type="caution">
    <text evidence="2">The sequence shown here is derived from an EMBL/GenBank/DDBJ whole genome shotgun (WGS) entry which is preliminary data.</text>
</comment>
<evidence type="ECO:0000313" key="2">
    <source>
        <dbReference type="EMBL" id="THZ31613.1"/>
    </source>
</evidence>
<organism evidence="2 3">
    <name type="scientific">Aureobasidium pullulans</name>
    <name type="common">Black yeast</name>
    <name type="synonym">Pullularia pullulans</name>
    <dbReference type="NCBI Taxonomy" id="5580"/>
    <lineage>
        <taxon>Eukaryota</taxon>
        <taxon>Fungi</taxon>
        <taxon>Dikarya</taxon>
        <taxon>Ascomycota</taxon>
        <taxon>Pezizomycotina</taxon>
        <taxon>Dothideomycetes</taxon>
        <taxon>Dothideomycetidae</taxon>
        <taxon>Dothideales</taxon>
        <taxon>Saccotheciaceae</taxon>
        <taxon>Aureobasidium</taxon>
    </lineage>
</organism>
<dbReference type="AlphaFoldDB" id="A0A4S9U1K3"/>
<protein>
    <submittedName>
        <fullName evidence="2">Uncharacterized protein</fullName>
    </submittedName>
</protein>